<dbReference type="Proteomes" id="UP000887226">
    <property type="component" value="Unassembled WGS sequence"/>
</dbReference>
<name>A0A9P7YZW2_9HELO</name>
<comment type="caution">
    <text evidence="1">The sequence shown here is derived from an EMBL/GenBank/DDBJ whole genome shotgun (WGS) entry which is preliminary data.</text>
</comment>
<protein>
    <submittedName>
        <fullName evidence="1">Uncharacterized protein</fullName>
    </submittedName>
</protein>
<reference evidence="1" key="1">
    <citation type="journal article" date="2021" name="IMA Fungus">
        <title>Genomic characterization of three marine fungi, including Emericellopsis atlantica sp. nov. with signatures of a generalist lifestyle and marine biomass degradation.</title>
        <authorList>
            <person name="Hagestad O.C."/>
            <person name="Hou L."/>
            <person name="Andersen J.H."/>
            <person name="Hansen E.H."/>
            <person name="Altermark B."/>
            <person name="Li C."/>
            <person name="Kuhnert E."/>
            <person name="Cox R.J."/>
            <person name="Crous P.W."/>
            <person name="Spatafora J.W."/>
            <person name="Lail K."/>
            <person name="Amirebrahimi M."/>
            <person name="Lipzen A."/>
            <person name="Pangilinan J."/>
            <person name="Andreopoulos W."/>
            <person name="Hayes R.D."/>
            <person name="Ng V."/>
            <person name="Grigoriev I.V."/>
            <person name="Jackson S.A."/>
            <person name="Sutton T.D.S."/>
            <person name="Dobson A.D.W."/>
            <person name="Rama T."/>
        </authorList>
    </citation>
    <scope>NUCLEOTIDE SEQUENCE</scope>
    <source>
        <strain evidence="1">TRa3180A</strain>
    </source>
</reference>
<accession>A0A9P7YZW2</accession>
<dbReference type="EMBL" id="MU254072">
    <property type="protein sequence ID" value="KAG9242447.1"/>
    <property type="molecule type" value="Genomic_DNA"/>
</dbReference>
<evidence type="ECO:0000313" key="2">
    <source>
        <dbReference type="Proteomes" id="UP000887226"/>
    </source>
</evidence>
<sequence length="193" mass="21387">MFYLACGTAVAAELGAALLKVGGTFVIKTAVDYCAIKLSSNIFSLSIYCPGSIQTDPTTYRACKLKTRLQTNSTTNLYLLGASRNSHYKPSNNVWSKHTAVLAKQLIEPQFLNLVLYTCNDGTFEISKTLEALLEYTQRALFDQQTKSCICKPTLKLNITSVVFYRIKKSCDIGHPMKHTRGKDISQGGRSQQ</sequence>
<organism evidence="1 2">
    <name type="scientific">Calycina marina</name>
    <dbReference type="NCBI Taxonomy" id="1763456"/>
    <lineage>
        <taxon>Eukaryota</taxon>
        <taxon>Fungi</taxon>
        <taxon>Dikarya</taxon>
        <taxon>Ascomycota</taxon>
        <taxon>Pezizomycotina</taxon>
        <taxon>Leotiomycetes</taxon>
        <taxon>Helotiales</taxon>
        <taxon>Pezizellaceae</taxon>
        <taxon>Calycina</taxon>
    </lineage>
</organism>
<evidence type="ECO:0000313" key="1">
    <source>
        <dbReference type="EMBL" id="KAG9242447.1"/>
    </source>
</evidence>
<proteinExistence type="predicted"/>
<gene>
    <name evidence="1" type="ORF">BJ878DRAFT_169790</name>
</gene>
<keyword evidence="2" id="KW-1185">Reference proteome</keyword>
<dbReference type="AlphaFoldDB" id="A0A9P7YZW2"/>